<dbReference type="CDD" id="cd06141">
    <property type="entry name" value="WRN_exo"/>
    <property type="match status" value="1"/>
</dbReference>
<evidence type="ECO:0000256" key="1">
    <source>
        <dbReference type="ARBA" id="ARBA00022722"/>
    </source>
</evidence>
<sequence length="222" mass="24785">MAAETYVTYVAFEGHSIKTTVTSSGTAVKRWLREIRYMYRWVYRKLIVGLDVEWRPSFSRVQNPVALLQLCVGRRCLIFQLLHADYIPDALAEFLADSSFRFVGVAVQGDANLLSKDHHLQVANTIDLRGLAARAMHRPELAKAGLKGIASAVLGANIEKPQKVRVGPWDVYRLSDEQINYACIDAFASFEIGRKLLTGDYPPAHCLTATVDYTSGYASDED</sequence>
<evidence type="ECO:0000256" key="2">
    <source>
        <dbReference type="ARBA" id="ARBA00022801"/>
    </source>
</evidence>
<dbReference type="EMBL" id="JAUUTY010000007">
    <property type="protein sequence ID" value="KAK1608908.1"/>
    <property type="molecule type" value="Genomic_DNA"/>
</dbReference>
<accession>A0AAD8QXG1</accession>
<keyword evidence="2" id="KW-0378">Hydrolase</keyword>
<evidence type="ECO:0000313" key="5">
    <source>
        <dbReference type="Proteomes" id="UP001231189"/>
    </source>
</evidence>
<dbReference type="GO" id="GO:0003676">
    <property type="term" value="F:nucleic acid binding"/>
    <property type="evidence" value="ECO:0007669"/>
    <property type="project" value="InterPro"/>
</dbReference>
<evidence type="ECO:0000313" key="4">
    <source>
        <dbReference type="EMBL" id="KAK1608908.1"/>
    </source>
</evidence>
<dbReference type="InterPro" id="IPR036397">
    <property type="entry name" value="RNaseH_sf"/>
</dbReference>
<feature type="domain" description="3'-5' exonuclease" evidence="3">
    <location>
        <begin position="19"/>
        <end position="201"/>
    </location>
</feature>
<dbReference type="PANTHER" id="PTHR13620">
    <property type="entry name" value="3-5 EXONUCLEASE"/>
    <property type="match status" value="1"/>
</dbReference>
<dbReference type="AlphaFoldDB" id="A0AAD8QXG1"/>
<keyword evidence="1" id="KW-0540">Nuclease</keyword>
<organism evidence="4 5">
    <name type="scientific">Lolium multiflorum</name>
    <name type="common">Italian ryegrass</name>
    <name type="synonym">Lolium perenne subsp. multiflorum</name>
    <dbReference type="NCBI Taxonomy" id="4521"/>
    <lineage>
        <taxon>Eukaryota</taxon>
        <taxon>Viridiplantae</taxon>
        <taxon>Streptophyta</taxon>
        <taxon>Embryophyta</taxon>
        <taxon>Tracheophyta</taxon>
        <taxon>Spermatophyta</taxon>
        <taxon>Magnoliopsida</taxon>
        <taxon>Liliopsida</taxon>
        <taxon>Poales</taxon>
        <taxon>Poaceae</taxon>
        <taxon>BOP clade</taxon>
        <taxon>Pooideae</taxon>
        <taxon>Poodae</taxon>
        <taxon>Poeae</taxon>
        <taxon>Poeae Chloroplast Group 2 (Poeae type)</taxon>
        <taxon>Loliodinae</taxon>
        <taxon>Loliinae</taxon>
        <taxon>Lolium</taxon>
    </lineage>
</organism>
<reference evidence="4" key="1">
    <citation type="submission" date="2023-07" db="EMBL/GenBank/DDBJ databases">
        <title>A chromosome-level genome assembly of Lolium multiflorum.</title>
        <authorList>
            <person name="Chen Y."/>
            <person name="Copetti D."/>
            <person name="Kolliker R."/>
            <person name="Studer B."/>
        </authorList>
    </citation>
    <scope>NUCLEOTIDE SEQUENCE</scope>
    <source>
        <strain evidence="4">02402/16</strain>
        <tissue evidence="4">Leaf</tissue>
    </source>
</reference>
<gene>
    <name evidence="4" type="ORF">QYE76_032581</name>
</gene>
<protein>
    <recommendedName>
        <fullName evidence="3">3'-5' exonuclease domain-containing protein</fullName>
    </recommendedName>
</protein>
<dbReference type="PANTHER" id="PTHR13620:SF44">
    <property type="entry name" value="3'-5' EXONUCLEASE DOMAIN-CONTAINING PROTEIN"/>
    <property type="match status" value="1"/>
</dbReference>
<dbReference type="InterPro" id="IPR002562">
    <property type="entry name" value="3'-5'_exonuclease_dom"/>
</dbReference>
<dbReference type="SMART" id="SM00474">
    <property type="entry name" value="35EXOc"/>
    <property type="match status" value="1"/>
</dbReference>
<dbReference type="Pfam" id="PF01612">
    <property type="entry name" value="DNA_pol_A_exo1"/>
    <property type="match status" value="1"/>
</dbReference>
<dbReference type="GO" id="GO:0006139">
    <property type="term" value="P:nucleobase-containing compound metabolic process"/>
    <property type="evidence" value="ECO:0007669"/>
    <property type="project" value="InterPro"/>
</dbReference>
<comment type="caution">
    <text evidence="4">The sequence shown here is derived from an EMBL/GenBank/DDBJ whole genome shotgun (WGS) entry which is preliminary data.</text>
</comment>
<dbReference type="FunFam" id="3.30.420.10:FF:000054">
    <property type="entry name" value="Werner Syndrome-like exonuclease"/>
    <property type="match status" value="1"/>
</dbReference>
<dbReference type="InterPro" id="IPR051132">
    <property type="entry name" value="3-5_Exonuclease_domain"/>
</dbReference>
<dbReference type="GO" id="GO:0008408">
    <property type="term" value="F:3'-5' exonuclease activity"/>
    <property type="evidence" value="ECO:0007669"/>
    <property type="project" value="InterPro"/>
</dbReference>
<dbReference type="InterPro" id="IPR012337">
    <property type="entry name" value="RNaseH-like_sf"/>
</dbReference>
<dbReference type="Proteomes" id="UP001231189">
    <property type="component" value="Unassembled WGS sequence"/>
</dbReference>
<dbReference type="GO" id="GO:0005634">
    <property type="term" value="C:nucleus"/>
    <property type="evidence" value="ECO:0007669"/>
    <property type="project" value="TreeGrafter"/>
</dbReference>
<keyword evidence="5" id="KW-1185">Reference proteome</keyword>
<dbReference type="SUPFAM" id="SSF53098">
    <property type="entry name" value="Ribonuclease H-like"/>
    <property type="match status" value="1"/>
</dbReference>
<dbReference type="GO" id="GO:0005737">
    <property type="term" value="C:cytoplasm"/>
    <property type="evidence" value="ECO:0007669"/>
    <property type="project" value="TreeGrafter"/>
</dbReference>
<proteinExistence type="predicted"/>
<name>A0AAD8QXG1_LOLMU</name>
<evidence type="ECO:0000259" key="3">
    <source>
        <dbReference type="SMART" id="SM00474"/>
    </source>
</evidence>
<dbReference type="Gene3D" id="3.30.420.10">
    <property type="entry name" value="Ribonuclease H-like superfamily/Ribonuclease H"/>
    <property type="match status" value="1"/>
</dbReference>